<evidence type="ECO:0000313" key="1">
    <source>
        <dbReference type="EMBL" id="MBG6136054.1"/>
    </source>
</evidence>
<evidence type="ECO:0000313" key="2">
    <source>
        <dbReference type="Proteomes" id="UP000622552"/>
    </source>
</evidence>
<proteinExistence type="predicted"/>
<sequence length="29" mass="3324">MYEQIWTALTGTALSLDETRDWAHAQVTD</sequence>
<name>A0A8J7KID4_9ACTN</name>
<dbReference type="AlphaFoldDB" id="A0A8J7KID4"/>
<reference evidence="1" key="1">
    <citation type="submission" date="2020-11" db="EMBL/GenBank/DDBJ databases">
        <title>Sequencing the genomes of 1000 actinobacteria strains.</title>
        <authorList>
            <person name="Klenk H.-P."/>
        </authorList>
    </citation>
    <scope>NUCLEOTIDE SEQUENCE</scope>
    <source>
        <strain evidence="1">DSM 45356</strain>
    </source>
</reference>
<comment type="caution">
    <text evidence="1">The sequence shown here is derived from an EMBL/GenBank/DDBJ whole genome shotgun (WGS) entry which is preliminary data.</text>
</comment>
<dbReference type="Proteomes" id="UP000622552">
    <property type="component" value="Unassembled WGS sequence"/>
</dbReference>
<organism evidence="1 2">
    <name type="scientific">Longispora fulva</name>
    <dbReference type="NCBI Taxonomy" id="619741"/>
    <lineage>
        <taxon>Bacteria</taxon>
        <taxon>Bacillati</taxon>
        <taxon>Actinomycetota</taxon>
        <taxon>Actinomycetes</taxon>
        <taxon>Micromonosporales</taxon>
        <taxon>Micromonosporaceae</taxon>
        <taxon>Longispora</taxon>
    </lineage>
</organism>
<dbReference type="EMBL" id="JADOUF010000001">
    <property type="protein sequence ID" value="MBG6136054.1"/>
    <property type="molecule type" value="Genomic_DNA"/>
</dbReference>
<gene>
    <name evidence="1" type="ORF">IW245_002248</name>
</gene>
<protein>
    <submittedName>
        <fullName evidence="1">Uncharacterized protein</fullName>
    </submittedName>
</protein>
<keyword evidence="2" id="KW-1185">Reference proteome</keyword>
<accession>A0A8J7KID4</accession>